<gene>
    <name evidence="1" type="ORF">SAMN02910343_00373</name>
</gene>
<dbReference type="RefSeq" id="WP_091363239.1">
    <property type="nucleotide sequence ID" value="NZ_FMXA01000004.1"/>
</dbReference>
<accession>A0A1G5V4M6</accession>
<dbReference type="Gene3D" id="3.40.50.1000">
    <property type="entry name" value="HAD superfamily/HAD-like"/>
    <property type="match status" value="1"/>
</dbReference>
<dbReference type="Proteomes" id="UP000199689">
    <property type="component" value="Unassembled WGS sequence"/>
</dbReference>
<dbReference type="InterPro" id="IPR023214">
    <property type="entry name" value="HAD_sf"/>
</dbReference>
<proteinExistence type="predicted"/>
<evidence type="ECO:0000313" key="2">
    <source>
        <dbReference type="Proteomes" id="UP000199689"/>
    </source>
</evidence>
<dbReference type="PANTHER" id="PTHR10000:SF25">
    <property type="entry name" value="PHOSPHATASE YKRA-RELATED"/>
    <property type="match status" value="1"/>
</dbReference>
<dbReference type="NCBIfam" id="TIGR01484">
    <property type="entry name" value="HAD-SF-IIB"/>
    <property type="match status" value="1"/>
</dbReference>
<dbReference type="InterPro" id="IPR036412">
    <property type="entry name" value="HAD-like_sf"/>
</dbReference>
<dbReference type="PANTHER" id="PTHR10000">
    <property type="entry name" value="PHOSPHOSERINE PHOSPHATASE"/>
    <property type="match status" value="1"/>
</dbReference>
<keyword evidence="2" id="KW-1185">Reference proteome</keyword>
<dbReference type="Gene3D" id="3.30.1240.10">
    <property type="match status" value="1"/>
</dbReference>
<protein>
    <recommendedName>
        <fullName evidence="3">Cof subfamily of IIB subfamily of haloacid dehalogenase superfamily/HAD-superfamily hydrolase, subfamily IIB</fullName>
    </recommendedName>
</protein>
<dbReference type="Pfam" id="PF08282">
    <property type="entry name" value="Hydrolase_3"/>
    <property type="match status" value="1"/>
</dbReference>
<dbReference type="AlphaFoldDB" id="A0A1G5V4M6"/>
<dbReference type="GO" id="GO:0005829">
    <property type="term" value="C:cytosol"/>
    <property type="evidence" value="ECO:0007669"/>
    <property type="project" value="TreeGrafter"/>
</dbReference>
<evidence type="ECO:0000313" key="1">
    <source>
        <dbReference type="EMBL" id="SDA40568.1"/>
    </source>
</evidence>
<organism evidence="1 2">
    <name type="scientific">Allisonella histaminiformans</name>
    <dbReference type="NCBI Taxonomy" id="209880"/>
    <lineage>
        <taxon>Bacteria</taxon>
        <taxon>Bacillati</taxon>
        <taxon>Bacillota</taxon>
        <taxon>Negativicutes</taxon>
        <taxon>Veillonellales</taxon>
        <taxon>Veillonellaceae</taxon>
        <taxon>Allisonella</taxon>
    </lineage>
</organism>
<dbReference type="OrthoDB" id="9810101at2"/>
<dbReference type="SUPFAM" id="SSF56784">
    <property type="entry name" value="HAD-like"/>
    <property type="match status" value="1"/>
</dbReference>
<name>A0A1G5V4M6_9FIRM</name>
<dbReference type="GO" id="GO:0000287">
    <property type="term" value="F:magnesium ion binding"/>
    <property type="evidence" value="ECO:0007669"/>
    <property type="project" value="TreeGrafter"/>
</dbReference>
<reference evidence="1 2" key="1">
    <citation type="submission" date="2016-10" db="EMBL/GenBank/DDBJ databases">
        <authorList>
            <person name="de Groot N.N."/>
        </authorList>
    </citation>
    <scope>NUCLEOTIDE SEQUENCE [LARGE SCALE GENOMIC DNA]</scope>
    <source>
        <strain evidence="1 2">DSM 15230</strain>
    </source>
</reference>
<dbReference type="GeneID" id="87755420"/>
<dbReference type="InterPro" id="IPR006379">
    <property type="entry name" value="HAD-SF_hydro_IIB"/>
</dbReference>
<dbReference type="GO" id="GO:0016791">
    <property type="term" value="F:phosphatase activity"/>
    <property type="evidence" value="ECO:0007669"/>
    <property type="project" value="TreeGrafter"/>
</dbReference>
<dbReference type="EMBL" id="FMXA01000004">
    <property type="protein sequence ID" value="SDA40568.1"/>
    <property type="molecule type" value="Genomic_DNA"/>
</dbReference>
<sequence>MKRYFFFDIDGTLTSPLTACVPEDTKEAIRQLQAKGNFVALATGRLQCDAYHIAQQLGIRSVVSDGGNGLTIDGQLIYHRSLPLDACYAFLDDLDDSQYPWAITIDNKMEKHSRDSRYMDRTGDSYYRNIIQADFDYRTSSQIFKMFVDCPKEEEGQIEFHGLRHVRFKRDILLIEPTAKENGIFEILKREQASDDSVVVFGDGMNDCSMFRPEWFSVAMGNANPLLKAKASYVTDDVDKNGLSNALRRFGWID</sequence>
<evidence type="ECO:0008006" key="3">
    <source>
        <dbReference type="Google" id="ProtNLM"/>
    </source>
</evidence>
<dbReference type="STRING" id="209880.SAMN02910343_00373"/>